<dbReference type="InterPro" id="IPR010235">
    <property type="entry name" value="HepT"/>
</dbReference>
<evidence type="ECO:0000313" key="1">
    <source>
        <dbReference type="EMBL" id="NFA42568.1"/>
    </source>
</evidence>
<gene>
    <name evidence="1" type="ORF">EXM65_08255</name>
</gene>
<name>A0A6B4QVS6_CLOBO</name>
<organism evidence="1 2">
    <name type="scientific">Clostridium botulinum</name>
    <dbReference type="NCBI Taxonomy" id="1491"/>
    <lineage>
        <taxon>Bacteria</taxon>
        <taxon>Bacillati</taxon>
        <taxon>Bacillota</taxon>
        <taxon>Clostridia</taxon>
        <taxon>Eubacteriales</taxon>
        <taxon>Clostridiaceae</taxon>
        <taxon>Clostridium</taxon>
    </lineage>
</organism>
<reference evidence="1 2" key="1">
    <citation type="submission" date="2019-02" db="EMBL/GenBank/DDBJ databases">
        <title>Genome sequencing of Clostridium botulinum clinical isolates.</title>
        <authorList>
            <person name="Brunt J."/>
            <person name="Van Vliet A.H.M."/>
            <person name="Stringer S.C."/>
            <person name="Grant K.A."/>
            <person name="Carter A.C."/>
            <person name="Peck M.W."/>
        </authorList>
    </citation>
    <scope>NUCLEOTIDE SEQUENCE [LARGE SCALE GENOMIC DNA]</scope>
    <source>
        <strain evidence="1 2">H113700579</strain>
    </source>
</reference>
<dbReference type="Proteomes" id="UP000472355">
    <property type="component" value="Unassembled WGS sequence"/>
</dbReference>
<evidence type="ECO:0000313" key="2">
    <source>
        <dbReference type="Proteomes" id="UP000472355"/>
    </source>
</evidence>
<dbReference type="Pfam" id="PF08780">
    <property type="entry name" value="NTase_sub_bind"/>
    <property type="match status" value="1"/>
</dbReference>
<dbReference type="EMBL" id="SGKU01000018">
    <property type="protein sequence ID" value="NFA42568.1"/>
    <property type="molecule type" value="Genomic_DNA"/>
</dbReference>
<dbReference type="Gene3D" id="1.20.120.330">
    <property type="entry name" value="Nucleotidyltransferases domain 2"/>
    <property type="match status" value="1"/>
</dbReference>
<sequence length="131" mass="15444">MKSVEFKYMNLKKAYGKLVEVSKLYDGKDEIVRDSLIQRFEFTYELTHKTLKDVMKYLGVTLENSFPRTIYKKAYVNNLISDDKVWINLLEDRNSTFHIYNESLSDEIANRIVKYYVKAIGELVENIGEVI</sequence>
<protein>
    <submittedName>
        <fullName evidence="1">Nucleotidyltransferase</fullName>
    </submittedName>
</protein>
<dbReference type="SUPFAM" id="SSF81593">
    <property type="entry name" value="Nucleotidyltransferase substrate binding subunit/domain"/>
    <property type="match status" value="1"/>
</dbReference>
<dbReference type="AlphaFoldDB" id="A0A6B4QVS6"/>
<accession>A0A6B4QVS6</accession>
<comment type="caution">
    <text evidence="1">The sequence shown here is derived from an EMBL/GenBank/DDBJ whole genome shotgun (WGS) entry which is preliminary data.</text>
</comment>
<dbReference type="GO" id="GO:0016740">
    <property type="term" value="F:transferase activity"/>
    <property type="evidence" value="ECO:0007669"/>
    <property type="project" value="UniProtKB-KW"/>
</dbReference>
<proteinExistence type="predicted"/>
<dbReference type="NCBIfam" id="TIGR01987">
    <property type="entry name" value="HI0074"/>
    <property type="match status" value="1"/>
</dbReference>
<keyword evidence="1" id="KW-0808">Transferase</keyword>